<dbReference type="Pfam" id="PF02586">
    <property type="entry name" value="SRAP"/>
    <property type="match status" value="1"/>
</dbReference>
<keyword evidence="10" id="KW-1185">Reference proteome</keyword>
<reference evidence="9 10" key="1">
    <citation type="submission" date="2018-08" db="EMBL/GenBank/DDBJ databases">
        <title>Proposal of Muricauda 72 sp.nov. and Muricauda NH166 sp.nov., isolated from seawater.</title>
        <authorList>
            <person name="Cheng H."/>
            <person name="Wu Y.-H."/>
            <person name="Guo L.-L."/>
            <person name="Xu X.-W."/>
        </authorList>
    </citation>
    <scope>NUCLEOTIDE SEQUENCE [LARGE SCALE GENOMIC DNA]</scope>
    <source>
        <strain evidence="9 10">KCTC 22173</strain>
    </source>
</reference>
<dbReference type="InterPro" id="IPR003738">
    <property type="entry name" value="SRAP"/>
</dbReference>
<evidence type="ECO:0000256" key="2">
    <source>
        <dbReference type="ARBA" id="ARBA00022670"/>
    </source>
</evidence>
<dbReference type="EC" id="3.4.-.-" evidence="8"/>
<sequence>MCYSTTLRKTKEEVEERFRARLQIELEYTPFYHMNGFTHGNLYIVPMEYPDELVPAMWGYVPPFGMDDPDAFHKRYNTLNAKSETVFSSNTYKHSIHDKRCLIVADGFHEPHHVNKVSYPYFCHYKDDSLFAFAGLYSELDDDLYSCTIITMPANEQFVHIHNEKKRQPLILDEHWEEDWLLPDLHEPGIKELMKSAFTTKEIEAYPVSRDLYKRGIDTNNKLAIAKKDYPELNEQGSLF</sequence>
<keyword evidence="6" id="KW-0238">DNA-binding</keyword>
<dbReference type="GO" id="GO:0016829">
    <property type="term" value="F:lyase activity"/>
    <property type="evidence" value="ECO:0007669"/>
    <property type="project" value="UniProtKB-KW"/>
</dbReference>
<dbReference type="GO" id="GO:0106300">
    <property type="term" value="P:protein-DNA covalent cross-linking repair"/>
    <property type="evidence" value="ECO:0007669"/>
    <property type="project" value="InterPro"/>
</dbReference>
<protein>
    <recommendedName>
        <fullName evidence="8">Abasic site processing protein</fullName>
        <ecNumber evidence="8">3.4.-.-</ecNumber>
    </recommendedName>
</protein>
<dbReference type="Proteomes" id="UP000266067">
    <property type="component" value="Unassembled WGS sequence"/>
</dbReference>
<dbReference type="EMBL" id="QXFH01000023">
    <property type="protein sequence ID" value="RIV37523.1"/>
    <property type="molecule type" value="Genomic_DNA"/>
</dbReference>
<evidence type="ECO:0000313" key="9">
    <source>
        <dbReference type="EMBL" id="RIV37523.1"/>
    </source>
</evidence>
<evidence type="ECO:0000256" key="7">
    <source>
        <dbReference type="ARBA" id="ARBA00023239"/>
    </source>
</evidence>
<dbReference type="PANTHER" id="PTHR13604">
    <property type="entry name" value="DC12-RELATED"/>
    <property type="match status" value="1"/>
</dbReference>
<keyword evidence="2 8" id="KW-0645">Protease</keyword>
<dbReference type="GO" id="GO:0008233">
    <property type="term" value="F:peptidase activity"/>
    <property type="evidence" value="ECO:0007669"/>
    <property type="project" value="UniProtKB-KW"/>
</dbReference>
<dbReference type="AlphaFoldDB" id="A0A3A1NB43"/>
<keyword evidence="7" id="KW-0456">Lyase</keyword>
<evidence type="ECO:0000256" key="1">
    <source>
        <dbReference type="ARBA" id="ARBA00008136"/>
    </source>
</evidence>
<comment type="similarity">
    <text evidence="1 8">Belongs to the SOS response-associated peptidase family.</text>
</comment>
<keyword evidence="3" id="KW-0227">DNA damage</keyword>
<dbReference type="PANTHER" id="PTHR13604:SF0">
    <property type="entry name" value="ABASIC SITE PROCESSING PROTEIN HMCES"/>
    <property type="match status" value="1"/>
</dbReference>
<dbReference type="OrthoDB" id="9782620at2"/>
<comment type="caution">
    <text evidence="9">The sequence shown here is derived from an EMBL/GenBank/DDBJ whole genome shotgun (WGS) entry which is preliminary data.</text>
</comment>
<keyword evidence="4 8" id="KW-0378">Hydrolase</keyword>
<dbReference type="SUPFAM" id="SSF143081">
    <property type="entry name" value="BB1717-like"/>
    <property type="match status" value="1"/>
</dbReference>
<dbReference type="GO" id="GO:0006508">
    <property type="term" value="P:proteolysis"/>
    <property type="evidence" value="ECO:0007669"/>
    <property type="project" value="UniProtKB-KW"/>
</dbReference>
<dbReference type="Gene3D" id="3.90.1680.10">
    <property type="entry name" value="SOS response associated peptidase-like"/>
    <property type="match status" value="1"/>
</dbReference>
<dbReference type="GO" id="GO:0003697">
    <property type="term" value="F:single-stranded DNA binding"/>
    <property type="evidence" value="ECO:0007669"/>
    <property type="project" value="InterPro"/>
</dbReference>
<name>A0A3A1NB43_9FLAO</name>
<proteinExistence type="inferred from homology"/>
<gene>
    <name evidence="9" type="ORF">D2V08_01285</name>
</gene>
<evidence type="ECO:0000256" key="4">
    <source>
        <dbReference type="ARBA" id="ARBA00022801"/>
    </source>
</evidence>
<dbReference type="RefSeq" id="WP_119606340.1">
    <property type="nucleotide sequence ID" value="NZ_QXFH01000023.1"/>
</dbReference>
<keyword evidence="5" id="KW-0190">Covalent protein-DNA linkage</keyword>
<evidence type="ECO:0000256" key="5">
    <source>
        <dbReference type="ARBA" id="ARBA00023124"/>
    </source>
</evidence>
<evidence type="ECO:0000256" key="6">
    <source>
        <dbReference type="ARBA" id="ARBA00023125"/>
    </source>
</evidence>
<evidence type="ECO:0000313" key="10">
    <source>
        <dbReference type="Proteomes" id="UP000266067"/>
    </source>
</evidence>
<dbReference type="InterPro" id="IPR036590">
    <property type="entry name" value="SRAP-like"/>
</dbReference>
<organism evidence="9 10">
    <name type="scientific">Flagellimonas lutimaris</name>
    <dbReference type="NCBI Taxonomy" id="475082"/>
    <lineage>
        <taxon>Bacteria</taxon>
        <taxon>Pseudomonadati</taxon>
        <taxon>Bacteroidota</taxon>
        <taxon>Flavobacteriia</taxon>
        <taxon>Flavobacteriales</taxon>
        <taxon>Flavobacteriaceae</taxon>
        <taxon>Flagellimonas</taxon>
    </lineage>
</organism>
<accession>A0A3A1NB43</accession>
<evidence type="ECO:0000256" key="8">
    <source>
        <dbReference type="RuleBase" id="RU364100"/>
    </source>
</evidence>
<evidence type="ECO:0000256" key="3">
    <source>
        <dbReference type="ARBA" id="ARBA00022763"/>
    </source>
</evidence>